<dbReference type="GeneID" id="106178772"/>
<proteinExistence type="predicted"/>
<sequence length="389" mass="43298">MIEVTANLARGSTFLAGEILECYITLINTDREEKRNLAYNDCTLAWASAQIHCQCAVSDSRVVLPKSDILSTEDVTSTGDQTSFVPSKGERGLTVWSSKPKILFCDLRLGPGEQKTYLYKEGIPKDVPPSFKGQSVKYSYKLTIGTQKLECPARLLRVPFRVLVLYGLNDLNVYASGEEVTPSNPFLEQRPPENTLLEVALQVLSTVTAKRSPHCFNITNARGKVARLCMFKQAFKIGEDIVGTFDFSDASIPCVQFSATLQSEEQISEECRKKPGQLPITMSYCKHQDFCLHSRKTHFSLPIPLSASPGFISDIVTLKWKIHFEFITSQNAIPPHAAPSNPAECSTWRGPENLEVETMVWDLPIKVFPTNPLHASNVSLLKTSSMVEM</sequence>
<dbReference type="FunCoup" id="A0A1S3K557">
    <property type="interactions" value="2364"/>
</dbReference>
<dbReference type="OMA" id="CQVRCVQ"/>
<dbReference type="InParanoid" id="A0A1S3K557"/>
<reference evidence="2" key="1">
    <citation type="submission" date="2025-08" db="UniProtKB">
        <authorList>
            <consortium name="RefSeq"/>
        </authorList>
    </citation>
    <scope>IDENTIFICATION</scope>
    <source>
        <tissue evidence="2">Gonads</tissue>
    </source>
</reference>
<dbReference type="OrthoDB" id="1918at2759"/>
<dbReference type="Proteomes" id="UP000085678">
    <property type="component" value="Unplaced"/>
</dbReference>
<dbReference type="PANTHER" id="PTHR12507">
    <property type="entry name" value="REDUCED GROWTH PHENOTYPE 1 RGP1, YEAST -RELATED"/>
    <property type="match status" value="1"/>
</dbReference>
<organism evidence="1 2">
    <name type="scientific">Lingula anatina</name>
    <name type="common">Brachiopod</name>
    <name type="synonym">Lingula unguis</name>
    <dbReference type="NCBI Taxonomy" id="7574"/>
    <lineage>
        <taxon>Eukaryota</taxon>
        <taxon>Metazoa</taxon>
        <taxon>Spiralia</taxon>
        <taxon>Lophotrochozoa</taxon>
        <taxon>Brachiopoda</taxon>
        <taxon>Linguliformea</taxon>
        <taxon>Lingulata</taxon>
        <taxon>Lingulida</taxon>
        <taxon>Linguloidea</taxon>
        <taxon>Lingulidae</taxon>
        <taxon>Lingula</taxon>
    </lineage>
</organism>
<protein>
    <submittedName>
        <fullName evidence="2">RAB6A-GEF complex partner protein 2-like</fullName>
    </submittedName>
</protein>
<evidence type="ECO:0000313" key="2">
    <source>
        <dbReference type="RefSeq" id="XP_013417554.1"/>
    </source>
</evidence>
<keyword evidence="1" id="KW-1185">Reference proteome</keyword>
<dbReference type="RefSeq" id="XP_013417554.1">
    <property type="nucleotide sequence ID" value="XM_013562100.1"/>
</dbReference>
<dbReference type="Pfam" id="PF08737">
    <property type="entry name" value="Rgp1"/>
    <property type="match status" value="2"/>
</dbReference>
<dbReference type="AlphaFoldDB" id="A0A1S3K557"/>
<accession>A0A1S3K557</accession>
<evidence type="ECO:0000313" key="1">
    <source>
        <dbReference type="Proteomes" id="UP000085678"/>
    </source>
</evidence>
<dbReference type="KEGG" id="lak:106178772"/>
<name>A0A1S3K557_LINAN</name>
<dbReference type="STRING" id="7574.A0A1S3K557"/>
<dbReference type="InterPro" id="IPR014848">
    <property type="entry name" value="Rgp1"/>
</dbReference>
<gene>
    <name evidence="2" type="primary">LOC106178772</name>
</gene>